<evidence type="ECO:0000259" key="5">
    <source>
        <dbReference type="Pfam" id="PF00931"/>
    </source>
</evidence>
<keyword evidence="1" id="KW-0677">Repeat</keyword>
<keyword evidence="3" id="KW-0611">Plant defense</keyword>
<dbReference type="PANTHER" id="PTHR36766:SF40">
    <property type="entry name" value="DISEASE RESISTANCE PROTEIN RGA3"/>
    <property type="match status" value="1"/>
</dbReference>
<evidence type="ECO:0008006" key="9">
    <source>
        <dbReference type="Google" id="ProtNLM"/>
    </source>
</evidence>
<gene>
    <name evidence="7" type="ORF">PVL29_016134</name>
</gene>
<keyword evidence="4" id="KW-0067">ATP-binding</keyword>
<dbReference type="AlphaFoldDB" id="A0AA38ZEF3"/>
<dbReference type="InterPro" id="IPR002182">
    <property type="entry name" value="NB-ARC"/>
</dbReference>
<dbReference type="Gene3D" id="3.40.50.300">
    <property type="entry name" value="P-loop containing nucleotide triphosphate hydrolases"/>
    <property type="match status" value="1"/>
</dbReference>
<dbReference type="Gene3D" id="1.20.5.4130">
    <property type="match status" value="1"/>
</dbReference>
<dbReference type="GO" id="GO:0005524">
    <property type="term" value="F:ATP binding"/>
    <property type="evidence" value="ECO:0007669"/>
    <property type="project" value="UniProtKB-KW"/>
</dbReference>
<dbReference type="SUPFAM" id="SSF52540">
    <property type="entry name" value="P-loop containing nucleoside triphosphate hydrolases"/>
    <property type="match status" value="1"/>
</dbReference>
<evidence type="ECO:0000256" key="3">
    <source>
        <dbReference type="ARBA" id="ARBA00022821"/>
    </source>
</evidence>
<feature type="domain" description="NB-ARC" evidence="5">
    <location>
        <begin position="129"/>
        <end position="212"/>
    </location>
</feature>
<sequence>MAVQLVGGAFLSASLQVLFDRLASSEVLNFIRGRKLSDSVLSKFKIKLLTVDKVLDHAEVKQFTDGVKKWLVHAKDAVYDAGDLLDEIATEALRHVLALKGDGKKLRQRLPSASLVDEFCVFGRDESKEDMIRRLLSDNTSRNKIDVISIVGMGGAGKTTLAQLLYNDGRVKGHFHLKAWVCVSEEFCLLKVTKSILEGIGSATSSYMQCENLDLLQNFYLFWMMFGRNVVANGKGYEFRS</sequence>
<dbReference type="InterPro" id="IPR027417">
    <property type="entry name" value="P-loop_NTPase"/>
</dbReference>
<dbReference type="EMBL" id="JARBHA010000012">
    <property type="protein sequence ID" value="KAJ9687528.1"/>
    <property type="molecule type" value="Genomic_DNA"/>
</dbReference>
<feature type="domain" description="Disease resistance N-terminal" evidence="6">
    <location>
        <begin position="10"/>
        <end position="96"/>
    </location>
</feature>
<proteinExistence type="predicted"/>
<evidence type="ECO:0000256" key="2">
    <source>
        <dbReference type="ARBA" id="ARBA00022741"/>
    </source>
</evidence>
<keyword evidence="8" id="KW-1185">Reference proteome</keyword>
<reference evidence="7 8" key="1">
    <citation type="journal article" date="2023" name="BMC Biotechnol.">
        <title>Vitis rotundifolia cv Carlos genome sequencing.</title>
        <authorList>
            <person name="Huff M."/>
            <person name="Hulse-Kemp A."/>
            <person name="Scheffler B."/>
            <person name="Youngblood R."/>
            <person name="Simpson S."/>
            <person name="Babiker E."/>
            <person name="Staton M."/>
        </authorList>
    </citation>
    <scope>NUCLEOTIDE SEQUENCE [LARGE SCALE GENOMIC DNA]</scope>
    <source>
        <tissue evidence="7">Leaf</tissue>
    </source>
</reference>
<evidence type="ECO:0000313" key="7">
    <source>
        <dbReference type="EMBL" id="KAJ9687528.1"/>
    </source>
</evidence>
<evidence type="ECO:0000256" key="1">
    <source>
        <dbReference type="ARBA" id="ARBA00022737"/>
    </source>
</evidence>
<dbReference type="Pfam" id="PF18052">
    <property type="entry name" value="Rx_N"/>
    <property type="match status" value="1"/>
</dbReference>
<dbReference type="Pfam" id="PF00931">
    <property type="entry name" value="NB-ARC"/>
    <property type="match status" value="1"/>
</dbReference>
<accession>A0AA38ZEF3</accession>
<keyword evidence="2" id="KW-0547">Nucleotide-binding</keyword>
<evidence type="ECO:0000256" key="4">
    <source>
        <dbReference type="ARBA" id="ARBA00022840"/>
    </source>
</evidence>
<dbReference type="PANTHER" id="PTHR36766">
    <property type="entry name" value="PLANT BROAD-SPECTRUM MILDEW RESISTANCE PROTEIN RPW8"/>
    <property type="match status" value="1"/>
</dbReference>
<dbReference type="GO" id="GO:0043531">
    <property type="term" value="F:ADP binding"/>
    <property type="evidence" value="ECO:0007669"/>
    <property type="project" value="InterPro"/>
</dbReference>
<comment type="caution">
    <text evidence="7">The sequence shown here is derived from an EMBL/GenBank/DDBJ whole genome shotgun (WGS) entry which is preliminary data.</text>
</comment>
<name>A0AA38ZEF3_VITRO</name>
<evidence type="ECO:0000259" key="6">
    <source>
        <dbReference type="Pfam" id="PF18052"/>
    </source>
</evidence>
<protein>
    <recommendedName>
        <fullName evidence="9">Disease resistance RPP13-like protein 1</fullName>
    </recommendedName>
</protein>
<dbReference type="Proteomes" id="UP001168098">
    <property type="component" value="Unassembled WGS sequence"/>
</dbReference>
<dbReference type="InterPro" id="IPR041118">
    <property type="entry name" value="Rx_N"/>
</dbReference>
<organism evidence="7 8">
    <name type="scientific">Vitis rotundifolia</name>
    <name type="common">Muscadine grape</name>
    <dbReference type="NCBI Taxonomy" id="103349"/>
    <lineage>
        <taxon>Eukaryota</taxon>
        <taxon>Viridiplantae</taxon>
        <taxon>Streptophyta</taxon>
        <taxon>Embryophyta</taxon>
        <taxon>Tracheophyta</taxon>
        <taxon>Spermatophyta</taxon>
        <taxon>Magnoliopsida</taxon>
        <taxon>eudicotyledons</taxon>
        <taxon>Gunneridae</taxon>
        <taxon>Pentapetalae</taxon>
        <taxon>rosids</taxon>
        <taxon>Vitales</taxon>
        <taxon>Vitaceae</taxon>
        <taxon>Viteae</taxon>
        <taxon>Vitis</taxon>
    </lineage>
</organism>
<evidence type="ECO:0000313" key="8">
    <source>
        <dbReference type="Proteomes" id="UP001168098"/>
    </source>
</evidence>
<dbReference type="GO" id="GO:0006952">
    <property type="term" value="P:defense response"/>
    <property type="evidence" value="ECO:0007669"/>
    <property type="project" value="UniProtKB-KW"/>
</dbReference>